<dbReference type="InterPro" id="IPR018247">
    <property type="entry name" value="EF_Hand_1_Ca_BS"/>
</dbReference>
<dbReference type="EMBL" id="JARBDR010000141">
    <property type="protein sequence ID" value="KAJ8320215.1"/>
    <property type="molecule type" value="Genomic_DNA"/>
</dbReference>
<feature type="domain" description="EF-hand" evidence="3">
    <location>
        <begin position="101"/>
        <end position="136"/>
    </location>
</feature>
<dbReference type="SMART" id="SM00054">
    <property type="entry name" value="EFh"/>
    <property type="match status" value="4"/>
</dbReference>
<gene>
    <name evidence="4" type="ORF">KUTeg_001802</name>
</gene>
<proteinExistence type="predicted"/>
<dbReference type="Pfam" id="PF13202">
    <property type="entry name" value="EF-hand_5"/>
    <property type="match status" value="1"/>
</dbReference>
<evidence type="ECO:0000256" key="1">
    <source>
        <dbReference type="ARBA" id="ARBA00022737"/>
    </source>
</evidence>
<keyword evidence="2" id="KW-0106">Calcium</keyword>
<organism evidence="4 5">
    <name type="scientific">Tegillarca granosa</name>
    <name type="common">Malaysian cockle</name>
    <name type="synonym">Anadara granosa</name>
    <dbReference type="NCBI Taxonomy" id="220873"/>
    <lineage>
        <taxon>Eukaryota</taxon>
        <taxon>Metazoa</taxon>
        <taxon>Spiralia</taxon>
        <taxon>Lophotrochozoa</taxon>
        <taxon>Mollusca</taxon>
        <taxon>Bivalvia</taxon>
        <taxon>Autobranchia</taxon>
        <taxon>Pteriomorphia</taxon>
        <taxon>Arcoida</taxon>
        <taxon>Arcoidea</taxon>
        <taxon>Arcidae</taxon>
        <taxon>Tegillarca</taxon>
    </lineage>
</organism>
<dbReference type="CDD" id="cd00051">
    <property type="entry name" value="EFh"/>
    <property type="match status" value="1"/>
</dbReference>
<name>A0ABQ9FVA4_TEGGR</name>
<dbReference type="InterPro" id="IPR050145">
    <property type="entry name" value="Centrin_CML-like"/>
</dbReference>
<dbReference type="InterPro" id="IPR011992">
    <property type="entry name" value="EF-hand-dom_pair"/>
</dbReference>
<reference evidence="4 5" key="1">
    <citation type="submission" date="2022-12" db="EMBL/GenBank/DDBJ databases">
        <title>Chromosome-level genome of Tegillarca granosa.</title>
        <authorList>
            <person name="Kim J."/>
        </authorList>
    </citation>
    <scope>NUCLEOTIDE SEQUENCE [LARGE SCALE GENOMIC DNA]</scope>
    <source>
        <strain evidence="4">Teg-2019</strain>
        <tissue evidence="4">Adductor muscle</tissue>
    </source>
</reference>
<feature type="domain" description="EF-hand" evidence="3">
    <location>
        <begin position="26"/>
        <end position="61"/>
    </location>
</feature>
<evidence type="ECO:0000313" key="5">
    <source>
        <dbReference type="Proteomes" id="UP001217089"/>
    </source>
</evidence>
<accession>A0ABQ9FVA4</accession>
<evidence type="ECO:0000313" key="4">
    <source>
        <dbReference type="EMBL" id="KAJ8320215.1"/>
    </source>
</evidence>
<comment type="caution">
    <text evidence="4">The sequence shown here is derived from an EMBL/GenBank/DDBJ whole genome shotgun (WGS) entry which is preliminary data.</text>
</comment>
<protein>
    <recommendedName>
        <fullName evidence="3">EF-hand domain-containing protein</fullName>
    </recommendedName>
</protein>
<evidence type="ECO:0000256" key="2">
    <source>
        <dbReference type="ARBA" id="ARBA00022837"/>
    </source>
</evidence>
<dbReference type="Gene3D" id="1.10.238.10">
    <property type="entry name" value="EF-hand"/>
    <property type="match status" value="2"/>
</dbReference>
<keyword evidence="1" id="KW-0677">Repeat</keyword>
<dbReference type="Pfam" id="PF13499">
    <property type="entry name" value="EF-hand_7"/>
    <property type="match status" value="1"/>
</dbReference>
<dbReference type="Pfam" id="PF13405">
    <property type="entry name" value="EF-hand_6"/>
    <property type="match status" value="1"/>
</dbReference>
<dbReference type="SUPFAM" id="SSF47473">
    <property type="entry name" value="EF-hand"/>
    <property type="match status" value="2"/>
</dbReference>
<sequence length="241" mass="27712">MFAWWAYFGIKELYSAMAGLSVWTQRQLAQFELNFDKADKDKSGSLDFKEVHNVLLESGFKGSQDESKVGILLLIYKLETKTYQLTFTYRTPSVSRTGHRQKEIVLRRAFKKIDADGSGFITREEIMENCLGEEAAIDIPSEKISDMLIYLVKDDDKKIDYEEFLKLFVKKATSNTMRSVFKQLDKDNSGTLTKQEIMAGIKSEPELNLKAPGIAELLIKWCKGNEKGLNYEEFLQAYEKH</sequence>
<dbReference type="PANTHER" id="PTHR23050">
    <property type="entry name" value="CALCIUM BINDING PROTEIN"/>
    <property type="match status" value="1"/>
</dbReference>
<feature type="domain" description="EF-hand" evidence="3">
    <location>
        <begin position="172"/>
        <end position="207"/>
    </location>
</feature>
<dbReference type="PROSITE" id="PS50222">
    <property type="entry name" value="EF_HAND_2"/>
    <property type="match status" value="3"/>
</dbReference>
<keyword evidence="5" id="KW-1185">Reference proteome</keyword>
<dbReference type="PROSITE" id="PS00018">
    <property type="entry name" value="EF_HAND_1"/>
    <property type="match status" value="3"/>
</dbReference>
<dbReference type="InterPro" id="IPR002048">
    <property type="entry name" value="EF_hand_dom"/>
</dbReference>
<dbReference type="Proteomes" id="UP001217089">
    <property type="component" value="Unassembled WGS sequence"/>
</dbReference>
<evidence type="ECO:0000259" key="3">
    <source>
        <dbReference type="PROSITE" id="PS50222"/>
    </source>
</evidence>